<dbReference type="PROSITE" id="PS00022">
    <property type="entry name" value="EGF_1"/>
    <property type="match status" value="3"/>
</dbReference>
<dbReference type="KEGG" id="spu:105436524"/>
<feature type="domain" description="EGF-like" evidence="6">
    <location>
        <begin position="65"/>
        <end position="98"/>
    </location>
</feature>
<dbReference type="PROSITE" id="PS01186">
    <property type="entry name" value="EGF_2"/>
    <property type="match status" value="2"/>
</dbReference>
<dbReference type="OrthoDB" id="283575at2759"/>
<evidence type="ECO:0000256" key="2">
    <source>
        <dbReference type="ARBA" id="ARBA00022729"/>
    </source>
</evidence>
<dbReference type="InterPro" id="IPR051022">
    <property type="entry name" value="Notch_Cell-Fate_Det"/>
</dbReference>
<feature type="disulfide bond" evidence="5">
    <location>
        <begin position="88"/>
        <end position="97"/>
    </location>
</feature>
<evidence type="ECO:0000259" key="6">
    <source>
        <dbReference type="PROSITE" id="PS50026"/>
    </source>
</evidence>
<protein>
    <recommendedName>
        <fullName evidence="6">EGF-like domain-containing protein</fullName>
    </recommendedName>
</protein>
<keyword evidence="1 5" id="KW-0245">EGF-like domain</keyword>
<dbReference type="CDD" id="cd00054">
    <property type="entry name" value="EGF_CA"/>
    <property type="match status" value="1"/>
</dbReference>
<dbReference type="Proteomes" id="UP000007110">
    <property type="component" value="Unassembled WGS sequence"/>
</dbReference>
<dbReference type="InterPro" id="IPR001881">
    <property type="entry name" value="EGF-like_Ca-bd_dom"/>
</dbReference>
<organism evidence="7 8">
    <name type="scientific">Strongylocentrotus purpuratus</name>
    <name type="common">Purple sea urchin</name>
    <dbReference type="NCBI Taxonomy" id="7668"/>
    <lineage>
        <taxon>Eukaryota</taxon>
        <taxon>Metazoa</taxon>
        <taxon>Echinodermata</taxon>
        <taxon>Eleutherozoa</taxon>
        <taxon>Echinozoa</taxon>
        <taxon>Echinoidea</taxon>
        <taxon>Euechinoidea</taxon>
        <taxon>Echinacea</taxon>
        <taxon>Camarodonta</taxon>
        <taxon>Echinidea</taxon>
        <taxon>Strongylocentrotidae</taxon>
        <taxon>Strongylocentrotus</taxon>
    </lineage>
</organism>
<dbReference type="InParanoid" id="A0A7M7PSW2"/>
<dbReference type="InterPro" id="IPR000742">
    <property type="entry name" value="EGF"/>
</dbReference>
<feature type="disulfide bond" evidence="5">
    <location>
        <begin position="54"/>
        <end position="63"/>
    </location>
</feature>
<evidence type="ECO:0000313" key="7">
    <source>
        <dbReference type="EnsemblMetazoa" id="XP_030855052"/>
    </source>
</evidence>
<dbReference type="PROSITE" id="PS50026">
    <property type="entry name" value="EGF_3"/>
    <property type="match status" value="2"/>
</dbReference>
<evidence type="ECO:0000313" key="8">
    <source>
        <dbReference type="Proteomes" id="UP000007110"/>
    </source>
</evidence>
<dbReference type="GO" id="GO:0005112">
    <property type="term" value="F:Notch binding"/>
    <property type="evidence" value="ECO:0000318"/>
    <property type="project" value="GO_Central"/>
</dbReference>
<accession>A0A7M7PSW2</accession>
<dbReference type="InterPro" id="IPR013032">
    <property type="entry name" value="EGF-like_CS"/>
</dbReference>
<dbReference type="InterPro" id="IPR018097">
    <property type="entry name" value="EGF_Ca-bd_CS"/>
</dbReference>
<dbReference type="PROSITE" id="PS01187">
    <property type="entry name" value="EGF_CA"/>
    <property type="match status" value="1"/>
</dbReference>
<dbReference type="GO" id="GO:0005886">
    <property type="term" value="C:plasma membrane"/>
    <property type="evidence" value="ECO:0007669"/>
    <property type="project" value="UniProtKB-ARBA"/>
</dbReference>
<dbReference type="EnsemblMetazoa" id="XM_030999192">
    <property type="protein sequence ID" value="XP_030855052"/>
    <property type="gene ID" value="LOC105436524"/>
</dbReference>
<keyword evidence="2" id="KW-0732">Signal</keyword>
<evidence type="ECO:0000256" key="4">
    <source>
        <dbReference type="ARBA" id="ARBA00023157"/>
    </source>
</evidence>
<dbReference type="AlphaFoldDB" id="A0A7M7PSW2"/>
<keyword evidence="4 5" id="KW-1015">Disulfide bond</keyword>
<keyword evidence="8" id="KW-1185">Reference proteome</keyword>
<dbReference type="Gene3D" id="2.10.25.10">
    <property type="entry name" value="Laminin"/>
    <property type="match status" value="3"/>
</dbReference>
<dbReference type="PROSITE" id="PS00010">
    <property type="entry name" value="ASX_HYDROXYL"/>
    <property type="match status" value="2"/>
</dbReference>
<dbReference type="Pfam" id="PF12661">
    <property type="entry name" value="hEGF"/>
    <property type="match status" value="1"/>
</dbReference>
<dbReference type="SUPFAM" id="SSF57196">
    <property type="entry name" value="EGF/Laminin"/>
    <property type="match status" value="3"/>
</dbReference>
<evidence type="ECO:0000256" key="5">
    <source>
        <dbReference type="PROSITE-ProRule" id="PRU00076"/>
    </source>
</evidence>
<dbReference type="RefSeq" id="XP_030855052.1">
    <property type="nucleotide sequence ID" value="XM_030999192.1"/>
</dbReference>
<dbReference type="Pfam" id="PF00008">
    <property type="entry name" value="EGF"/>
    <property type="match status" value="2"/>
</dbReference>
<feature type="domain" description="EGF-like" evidence="6">
    <location>
        <begin position="28"/>
        <end position="64"/>
    </location>
</feature>
<proteinExistence type="predicted"/>
<dbReference type="GO" id="GO:0005509">
    <property type="term" value="F:calcium ion binding"/>
    <property type="evidence" value="ECO:0007669"/>
    <property type="project" value="InterPro"/>
</dbReference>
<dbReference type="InterPro" id="IPR000152">
    <property type="entry name" value="EGF-type_Asp/Asn_hydroxyl_site"/>
</dbReference>
<dbReference type="PANTHER" id="PTHR24049:SF22">
    <property type="entry name" value="DROSOPHILA CRUMBS HOMOLOG"/>
    <property type="match status" value="1"/>
</dbReference>
<dbReference type="GeneID" id="105436524"/>
<comment type="caution">
    <text evidence="5">Lacks conserved residue(s) required for the propagation of feature annotation.</text>
</comment>
<dbReference type="PANTHER" id="PTHR24049">
    <property type="entry name" value="CRUMBS FAMILY MEMBER"/>
    <property type="match status" value="1"/>
</dbReference>
<dbReference type="SMART" id="SM00181">
    <property type="entry name" value="EGF"/>
    <property type="match status" value="3"/>
</dbReference>
<dbReference type="FunFam" id="2.10.25.10:FF:000650">
    <property type="entry name" value="fibropellin-1-like isoform X1"/>
    <property type="match status" value="1"/>
</dbReference>
<evidence type="ECO:0000256" key="3">
    <source>
        <dbReference type="ARBA" id="ARBA00022737"/>
    </source>
</evidence>
<sequence>MANEDCIDAVNMYTCTCSAGYAGTPCADIDECASTPCMANEDCIDAVNMYTCACSAGYAGTPCAVDCSVTNTCMNGGTCHATGDACICDAGYTGDLCGTGPLQGLSDNETCFRDFYFF</sequence>
<reference evidence="8" key="1">
    <citation type="submission" date="2015-02" db="EMBL/GenBank/DDBJ databases">
        <title>Genome sequencing for Strongylocentrotus purpuratus.</title>
        <authorList>
            <person name="Murali S."/>
            <person name="Liu Y."/>
            <person name="Vee V."/>
            <person name="English A."/>
            <person name="Wang M."/>
            <person name="Skinner E."/>
            <person name="Han Y."/>
            <person name="Muzny D.M."/>
            <person name="Worley K.C."/>
            <person name="Gibbs R.A."/>
        </authorList>
    </citation>
    <scope>NUCLEOTIDE SEQUENCE</scope>
</reference>
<keyword evidence="3" id="KW-0677">Repeat</keyword>
<name>A0A7M7PSW2_STRPU</name>
<reference evidence="7" key="2">
    <citation type="submission" date="2021-01" db="UniProtKB">
        <authorList>
            <consortium name="EnsemblMetazoa"/>
        </authorList>
    </citation>
    <scope>IDENTIFICATION</scope>
</reference>
<evidence type="ECO:0000256" key="1">
    <source>
        <dbReference type="ARBA" id="ARBA00022536"/>
    </source>
</evidence>
<dbReference type="SMART" id="SM00179">
    <property type="entry name" value="EGF_CA"/>
    <property type="match status" value="2"/>
</dbReference>